<keyword evidence="7" id="KW-0547">Nucleotide-binding</keyword>
<dbReference type="InterPro" id="IPR055163">
    <property type="entry name" value="ALK/LTK-like_GRD"/>
</dbReference>
<proteinExistence type="predicted"/>
<keyword evidence="9" id="KW-0067">ATP-binding</keyword>
<evidence type="ECO:0000256" key="13">
    <source>
        <dbReference type="ARBA" id="ARBA00023157"/>
    </source>
</evidence>
<evidence type="ECO:0000256" key="6">
    <source>
        <dbReference type="ARBA" id="ARBA00022729"/>
    </source>
</evidence>
<dbReference type="Pfam" id="PF12810">
    <property type="entry name" value="ALK_LTK_GRD"/>
    <property type="match status" value="1"/>
</dbReference>
<evidence type="ECO:0000256" key="14">
    <source>
        <dbReference type="ARBA" id="ARBA00023170"/>
    </source>
</evidence>
<evidence type="ECO:0000256" key="10">
    <source>
        <dbReference type="ARBA" id="ARBA00022989"/>
    </source>
</evidence>
<dbReference type="EMBL" id="BK015472">
    <property type="protein sequence ID" value="DAE08554.1"/>
    <property type="molecule type" value="Genomic_DNA"/>
</dbReference>
<comment type="subcellular location">
    <subcellularLocation>
        <location evidence="1">Cell membrane</location>
        <topology evidence="1">Single-pass type I membrane protein</topology>
    </subcellularLocation>
</comment>
<evidence type="ECO:0000256" key="3">
    <source>
        <dbReference type="ARBA" id="ARBA00022475"/>
    </source>
</evidence>
<sequence length="343" mass="35278">MSAYVMNAVGSATLSLPKRIVKGDTLRFNVTNTGETNPWTGTILSYTFPVDCTVKIHAYGARGSYGNLYTYGITASSRSGNGAYVYGTFEFKKGDQVMILVGQHGKDAMTSTSSTRDQTTGAGGGGTFIVKRMTDGTGDAFVGSSINGSNTAFSGWKVKPLIIAAGGNGSNDNGYSGTGPGKGGLHTTGSKPSYSSTCTGGGYNTAYGTNSGNSSSYGYGLSFLNGGIGSQYYYTRNTYAMAGFGGGGSNVDDGNGGGGGGYYGGIRGTAASSYNAGANTGGTSDQNAGDGYCIFEILKAKSLPFQFKINGSIKEVSEGYVKINGVWKPLSEGYCKISSNWKN</sequence>
<evidence type="ECO:0000256" key="9">
    <source>
        <dbReference type="ARBA" id="ARBA00022840"/>
    </source>
</evidence>
<dbReference type="GO" id="GO:0005524">
    <property type="term" value="F:ATP binding"/>
    <property type="evidence" value="ECO:0007669"/>
    <property type="project" value="UniProtKB-KW"/>
</dbReference>
<keyword evidence="8" id="KW-0418">Kinase</keyword>
<evidence type="ECO:0000256" key="4">
    <source>
        <dbReference type="ARBA" id="ARBA00022679"/>
    </source>
</evidence>
<dbReference type="GO" id="GO:0005886">
    <property type="term" value="C:plasma membrane"/>
    <property type="evidence" value="ECO:0007669"/>
    <property type="project" value="UniProtKB-SubCell"/>
</dbReference>
<keyword evidence="13" id="KW-1015">Disulfide bond</keyword>
<keyword evidence="14" id="KW-0675">Receptor</keyword>
<evidence type="ECO:0000313" key="17">
    <source>
        <dbReference type="EMBL" id="DAE08554.1"/>
    </source>
</evidence>
<evidence type="ECO:0000256" key="5">
    <source>
        <dbReference type="ARBA" id="ARBA00022692"/>
    </source>
</evidence>
<keyword evidence="6" id="KW-0732">Signal</keyword>
<keyword evidence="15" id="KW-0325">Glycoprotein</keyword>
<evidence type="ECO:0000256" key="7">
    <source>
        <dbReference type="ARBA" id="ARBA00022741"/>
    </source>
</evidence>
<protein>
    <recommendedName>
        <fullName evidence="2">receptor protein-tyrosine kinase</fullName>
        <ecNumber evidence="2">2.7.10.1</ecNumber>
    </recommendedName>
</protein>
<dbReference type="GO" id="GO:0004714">
    <property type="term" value="F:transmembrane receptor protein tyrosine kinase activity"/>
    <property type="evidence" value="ECO:0007669"/>
    <property type="project" value="UniProtKB-EC"/>
</dbReference>
<evidence type="ECO:0000256" key="2">
    <source>
        <dbReference type="ARBA" id="ARBA00011902"/>
    </source>
</evidence>
<reference evidence="17" key="1">
    <citation type="journal article" date="2021" name="Proc. Natl. Acad. Sci. U.S.A.">
        <title>A Catalog of Tens of Thousands of Viruses from Human Metagenomes Reveals Hidden Associations with Chronic Diseases.</title>
        <authorList>
            <person name="Tisza M.J."/>
            <person name="Buck C.B."/>
        </authorList>
    </citation>
    <scope>NUCLEOTIDE SEQUENCE</scope>
    <source>
        <strain evidence="17">CtwwN25</strain>
    </source>
</reference>
<feature type="domain" description="ALK/LTK-like glycine-rich" evidence="16">
    <location>
        <begin position="55"/>
        <end position="284"/>
    </location>
</feature>
<name>A0A8S5PNX1_9CAUD</name>
<keyword evidence="4" id="KW-0808">Transferase</keyword>
<evidence type="ECO:0000256" key="15">
    <source>
        <dbReference type="ARBA" id="ARBA00023180"/>
    </source>
</evidence>
<keyword evidence="12" id="KW-0829">Tyrosine-protein kinase</keyword>
<evidence type="ECO:0000256" key="12">
    <source>
        <dbReference type="ARBA" id="ARBA00023137"/>
    </source>
</evidence>
<keyword evidence="5" id="KW-0812">Transmembrane</keyword>
<evidence type="ECO:0000259" key="16">
    <source>
        <dbReference type="Pfam" id="PF12810"/>
    </source>
</evidence>
<evidence type="ECO:0000256" key="1">
    <source>
        <dbReference type="ARBA" id="ARBA00004251"/>
    </source>
</evidence>
<evidence type="ECO:0000256" key="11">
    <source>
        <dbReference type="ARBA" id="ARBA00023136"/>
    </source>
</evidence>
<keyword evidence="10" id="KW-1133">Transmembrane helix</keyword>
<keyword evidence="11" id="KW-0472">Membrane</keyword>
<accession>A0A8S5PNX1</accession>
<organism evidence="17">
    <name type="scientific">Myoviridae sp. ctwwN25</name>
    <dbReference type="NCBI Taxonomy" id="2825209"/>
    <lineage>
        <taxon>Viruses</taxon>
        <taxon>Duplodnaviria</taxon>
        <taxon>Heunggongvirae</taxon>
        <taxon>Uroviricota</taxon>
        <taxon>Caudoviricetes</taxon>
    </lineage>
</organism>
<evidence type="ECO:0000256" key="8">
    <source>
        <dbReference type="ARBA" id="ARBA00022777"/>
    </source>
</evidence>
<dbReference type="EC" id="2.7.10.1" evidence="2"/>
<keyword evidence="3" id="KW-1003">Cell membrane</keyword>